<dbReference type="SUPFAM" id="SSF111369">
    <property type="entry name" value="HlyD-like secretion proteins"/>
    <property type="match status" value="1"/>
</dbReference>
<gene>
    <name evidence="4" type="ORF">SAMN04488055_0946</name>
</gene>
<evidence type="ECO:0000256" key="2">
    <source>
        <dbReference type="SAM" id="Phobius"/>
    </source>
</evidence>
<evidence type="ECO:0000313" key="5">
    <source>
        <dbReference type="Proteomes" id="UP000185003"/>
    </source>
</evidence>
<sequence>MKKFFSQYWALLIPVIILLIALLFLVRNPAGNENTFLGMVDASYVDVAAEFPGRLDTLLVESGDTVKQGQLLGVLKTTEINAIRRQAEAAIEAASSQVKLLQKGARPEIIKNAGNLYNIAQEQYNLAQKTYQRMERLYNDSVISGTEKDLIHFKYQAAKKEMEIARLNQEMLEKGTQPEIIQTAAAILKQAEEGYELTKALTDNTRIYAPADGIISSLVIHEGEIVSIGYPMMTLQKNLSYFIRFNIRQDKAGTLPLGAKARVKVPGCQPEEFEVYVSAVAPSLEFANWVPVKEKGKFELRTFTVECKPVDVNTIKGLRPGMTAALLIP</sequence>
<feature type="domain" description="YbhG-like alpha-helical hairpin" evidence="3">
    <location>
        <begin position="86"/>
        <end position="193"/>
    </location>
</feature>
<organism evidence="4 5">
    <name type="scientific">Chitinophaga niabensis</name>
    <dbReference type="NCBI Taxonomy" id="536979"/>
    <lineage>
        <taxon>Bacteria</taxon>
        <taxon>Pseudomonadati</taxon>
        <taxon>Bacteroidota</taxon>
        <taxon>Chitinophagia</taxon>
        <taxon>Chitinophagales</taxon>
        <taxon>Chitinophagaceae</taxon>
        <taxon>Chitinophaga</taxon>
    </lineage>
</organism>
<keyword evidence="2" id="KW-1133">Transmembrane helix</keyword>
<dbReference type="RefSeq" id="WP_074238139.1">
    <property type="nucleotide sequence ID" value="NZ_FSRA01000001.1"/>
</dbReference>
<proteinExistence type="predicted"/>
<evidence type="ECO:0000259" key="3">
    <source>
        <dbReference type="Pfam" id="PF25881"/>
    </source>
</evidence>
<dbReference type="OrthoDB" id="9793801at2"/>
<accession>A0A1N6DNV3</accession>
<dbReference type="Gene3D" id="2.40.30.170">
    <property type="match status" value="1"/>
</dbReference>
<keyword evidence="5" id="KW-1185">Reference proteome</keyword>
<dbReference type="STRING" id="536979.SAMN04488055_0946"/>
<reference evidence="4 5" key="1">
    <citation type="submission" date="2016-11" db="EMBL/GenBank/DDBJ databases">
        <authorList>
            <person name="Jaros S."/>
            <person name="Januszkiewicz K."/>
            <person name="Wedrychowicz H."/>
        </authorList>
    </citation>
    <scope>NUCLEOTIDE SEQUENCE [LARGE SCALE GENOMIC DNA]</scope>
    <source>
        <strain evidence="4 5">DSM 24787</strain>
    </source>
</reference>
<dbReference type="Gene3D" id="2.40.50.100">
    <property type="match status" value="1"/>
</dbReference>
<dbReference type="AlphaFoldDB" id="A0A1N6DNV3"/>
<keyword evidence="2" id="KW-0812">Transmembrane</keyword>
<protein>
    <submittedName>
        <fullName evidence="4">HlyD family secretion protein</fullName>
    </submittedName>
</protein>
<name>A0A1N6DNV3_9BACT</name>
<feature type="transmembrane region" description="Helical" evidence="2">
    <location>
        <begin position="6"/>
        <end position="26"/>
    </location>
</feature>
<dbReference type="PANTHER" id="PTHR30438">
    <property type="entry name" value="36 KDA ANTIGEN-RELATED"/>
    <property type="match status" value="1"/>
</dbReference>
<dbReference type="EMBL" id="FSRA01000001">
    <property type="protein sequence ID" value="SIN72343.1"/>
    <property type="molecule type" value="Genomic_DNA"/>
</dbReference>
<keyword evidence="1" id="KW-0175">Coiled coil</keyword>
<dbReference type="InterPro" id="IPR059052">
    <property type="entry name" value="HH_YbhG-like"/>
</dbReference>
<evidence type="ECO:0000256" key="1">
    <source>
        <dbReference type="SAM" id="Coils"/>
    </source>
</evidence>
<dbReference type="Proteomes" id="UP000185003">
    <property type="component" value="Unassembled WGS sequence"/>
</dbReference>
<evidence type="ECO:0000313" key="4">
    <source>
        <dbReference type="EMBL" id="SIN72343.1"/>
    </source>
</evidence>
<keyword evidence="2" id="KW-0472">Membrane</keyword>
<dbReference type="Pfam" id="PF25881">
    <property type="entry name" value="HH_YBHG"/>
    <property type="match status" value="1"/>
</dbReference>
<feature type="coiled-coil region" evidence="1">
    <location>
        <begin position="84"/>
        <end position="137"/>
    </location>
</feature>